<evidence type="ECO:0000313" key="1">
    <source>
        <dbReference type="EMBL" id="EDT38014.1"/>
    </source>
</evidence>
<organism evidence="1 2">
    <name type="scientific">Burkholderia ambifaria MEX-5</name>
    <dbReference type="NCBI Taxonomy" id="396597"/>
    <lineage>
        <taxon>Bacteria</taxon>
        <taxon>Pseudomonadati</taxon>
        <taxon>Pseudomonadota</taxon>
        <taxon>Betaproteobacteria</taxon>
        <taxon>Burkholderiales</taxon>
        <taxon>Burkholderiaceae</taxon>
        <taxon>Burkholderia</taxon>
        <taxon>Burkholderia cepacia complex</taxon>
    </lineage>
</organism>
<evidence type="ECO:0000313" key="2">
    <source>
        <dbReference type="Proteomes" id="UP000004814"/>
    </source>
</evidence>
<dbReference type="Proteomes" id="UP000004814">
    <property type="component" value="Unassembled WGS sequence"/>
</dbReference>
<dbReference type="AlphaFoldDB" id="B1TEI8"/>
<protein>
    <submittedName>
        <fullName evidence="1">Uncharacterized protein</fullName>
    </submittedName>
</protein>
<gene>
    <name evidence="1" type="ORF">BamMEX5DRAFT_6204</name>
</gene>
<name>B1TEI8_9BURK</name>
<accession>B1TEI8</accession>
<comment type="caution">
    <text evidence="1">The sequence shown here is derived from an EMBL/GenBank/DDBJ whole genome shotgun (WGS) entry which is preliminary data.</text>
</comment>
<dbReference type="EMBL" id="ABLK01000343">
    <property type="protein sequence ID" value="EDT38014.1"/>
    <property type="molecule type" value="Genomic_DNA"/>
</dbReference>
<sequence>MWTVVNPWRSLDGCMKMPCDIDEYACEFLVI</sequence>
<proteinExistence type="predicted"/>
<dbReference type="PATRIC" id="fig|396597.7.peg.1270"/>
<reference evidence="1 2" key="1">
    <citation type="submission" date="2008-03" db="EMBL/GenBank/DDBJ databases">
        <title>Sequencing of the draft genome and assembly of Burkholderia ambifaria MEX-5.</title>
        <authorList>
            <consortium name="US DOE Joint Genome Institute (JGI-PGF)"/>
            <person name="Copeland A."/>
            <person name="Lucas S."/>
            <person name="Lapidus A."/>
            <person name="Glavina del Rio T."/>
            <person name="Dalin E."/>
            <person name="Tice H."/>
            <person name="Bruce D."/>
            <person name="Goodwin L."/>
            <person name="Pitluck S."/>
            <person name="Larimer F."/>
            <person name="Land M.L."/>
            <person name="Hauser L."/>
            <person name="Tiedje J."/>
            <person name="Richardson P."/>
        </authorList>
    </citation>
    <scope>NUCLEOTIDE SEQUENCE [LARGE SCALE GENOMIC DNA]</scope>
    <source>
        <strain evidence="1 2">MEX-5</strain>
    </source>
</reference>